<dbReference type="PANTHER" id="PTHR13501:SF8">
    <property type="entry name" value="LARGE RIBOSOMAL SUBUNIT PROTEIN UL22M"/>
    <property type="match status" value="1"/>
</dbReference>
<evidence type="ECO:0000256" key="11">
    <source>
        <dbReference type="SAM" id="MobiDB-lite"/>
    </source>
</evidence>
<evidence type="ECO:0000256" key="4">
    <source>
        <dbReference type="ARBA" id="ARBA00022980"/>
    </source>
</evidence>
<reference evidence="13" key="1">
    <citation type="submission" date="2017-09" db="EMBL/GenBank/DDBJ databases">
        <title>Depth-based differentiation of microbial function through sediment-hosted aquifers and enrichment of novel symbionts in the deep terrestrial subsurface.</title>
        <authorList>
            <person name="Probst A.J."/>
            <person name="Ladd B."/>
            <person name="Jarett J.K."/>
            <person name="Geller-Mcgrath D.E."/>
            <person name="Sieber C.M.K."/>
            <person name="Emerson J.B."/>
            <person name="Anantharaman K."/>
            <person name="Thomas B.C."/>
            <person name="Malmstrom R."/>
            <person name="Stieglmeier M."/>
            <person name="Klingl A."/>
            <person name="Woyke T."/>
            <person name="Ryan C.M."/>
            <person name="Banfield J.F."/>
        </authorList>
    </citation>
    <scope>NUCLEOTIDE SEQUENCE [LARGE SCALE GENOMIC DNA]</scope>
</reference>
<dbReference type="Proteomes" id="UP000229307">
    <property type="component" value="Unassembled WGS sequence"/>
</dbReference>
<comment type="similarity">
    <text evidence="1 7 8">Belongs to the universal ribosomal protein uL22 family.</text>
</comment>
<sequence length="112" mass="12266">MDIKAQIKFANTSNRKVKRVIDLVRGKGLDESINAVRFTPFSASKLVFSVLNSALANAKHSNLNPAKLYIKEIYATQGPTTKRFRAGSRGTAKPVRHKTSHLTVTVTERGGA</sequence>
<dbReference type="PANTHER" id="PTHR13501">
    <property type="entry name" value="CHLOROPLAST 50S RIBOSOMAL PROTEIN L22-RELATED"/>
    <property type="match status" value="1"/>
</dbReference>
<evidence type="ECO:0000256" key="7">
    <source>
        <dbReference type="HAMAP-Rule" id="MF_01331"/>
    </source>
</evidence>
<dbReference type="HAMAP" id="MF_01331_B">
    <property type="entry name" value="Ribosomal_uL22_B"/>
    <property type="match status" value="1"/>
</dbReference>
<organism evidence="12 13">
    <name type="scientific">Candidatus Desantisbacteria bacterium CG_4_10_14_0_8_um_filter_48_22</name>
    <dbReference type="NCBI Taxonomy" id="1974543"/>
    <lineage>
        <taxon>Bacteria</taxon>
        <taxon>Candidatus Desantisiibacteriota</taxon>
    </lineage>
</organism>
<evidence type="ECO:0000256" key="8">
    <source>
        <dbReference type="RuleBase" id="RU004005"/>
    </source>
</evidence>
<dbReference type="InterPro" id="IPR036394">
    <property type="entry name" value="Ribosomal_uL22_sf"/>
</dbReference>
<comment type="subunit">
    <text evidence="7 9">Part of the 50S ribosomal subunit.</text>
</comment>
<dbReference type="InterPro" id="IPR047867">
    <property type="entry name" value="Ribosomal_uL22_bac/org-type"/>
</dbReference>
<dbReference type="GO" id="GO:0003735">
    <property type="term" value="F:structural constituent of ribosome"/>
    <property type="evidence" value="ECO:0007669"/>
    <property type="project" value="InterPro"/>
</dbReference>
<feature type="region of interest" description="Disordered" evidence="11">
    <location>
        <begin position="82"/>
        <end position="112"/>
    </location>
</feature>
<evidence type="ECO:0000256" key="10">
    <source>
        <dbReference type="RuleBase" id="RU004008"/>
    </source>
</evidence>
<keyword evidence="2 7" id="KW-0699">rRNA-binding</keyword>
<dbReference type="InterPro" id="IPR001063">
    <property type="entry name" value="Ribosomal_uL22"/>
</dbReference>
<dbReference type="AlphaFoldDB" id="A0A2M7S9H2"/>
<comment type="function">
    <text evidence="7 10">This protein binds specifically to 23S rRNA; its binding is stimulated by other ribosomal proteins, e.g., L4, L17, and L20. It is important during the early stages of 50S assembly. It makes multiple contacts with different domains of the 23S rRNA in the assembled 50S subunit and ribosome.</text>
</comment>
<keyword evidence="4 7" id="KW-0689">Ribosomal protein</keyword>
<evidence type="ECO:0000256" key="5">
    <source>
        <dbReference type="ARBA" id="ARBA00023274"/>
    </source>
</evidence>
<evidence type="ECO:0000256" key="2">
    <source>
        <dbReference type="ARBA" id="ARBA00022730"/>
    </source>
</evidence>
<dbReference type="GO" id="GO:0019843">
    <property type="term" value="F:rRNA binding"/>
    <property type="evidence" value="ECO:0007669"/>
    <property type="project" value="UniProtKB-UniRule"/>
</dbReference>
<comment type="function">
    <text evidence="7">The globular domain of the protein is located near the polypeptide exit tunnel on the outside of the subunit, while an extended beta-hairpin is found that lines the wall of the exit tunnel in the center of the 70S ribosome.</text>
</comment>
<evidence type="ECO:0000313" key="13">
    <source>
        <dbReference type="Proteomes" id="UP000229307"/>
    </source>
</evidence>
<dbReference type="SUPFAM" id="SSF54843">
    <property type="entry name" value="Ribosomal protein L22"/>
    <property type="match status" value="1"/>
</dbReference>
<dbReference type="Pfam" id="PF00237">
    <property type="entry name" value="Ribosomal_L22"/>
    <property type="match status" value="1"/>
</dbReference>
<name>A0A2M7S9H2_9BACT</name>
<dbReference type="EMBL" id="PFMR01000206">
    <property type="protein sequence ID" value="PIZ16177.1"/>
    <property type="molecule type" value="Genomic_DNA"/>
</dbReference>
<proteinExistence type="inferred from homology"/>
<accession>A0A2M7S9H2</accession>
<dbReference type="GO" id="GO:0022625">
    <property type="term" value="C:cytosolic large ribosomal subunit"/>
    <property type="evidence" value="ECO:0007669"/>
    <property type="project" value="TreeGrafter"/>
</dbReference>
<gene>
    <name evidence="7" type="primary">rplV</name>
    <name evidence="12" type="ORF">COY52_07845</name>
</gene>
<dbReference type="CDD" id="cd00336">
    <property type="entry name" value="Ribosomal_L22"/>
    <property type="match status" value="1"/>
</dbReference>
<evidence type="ECO:0000256" key="1">
    <source>
        <dbReference type="ARBA" id="ARBA00009451"/>
    </source>
</evidence>
<comment type="caution">
    <text evidence="12">The sequence shown here is derived from an EMBL/GenBank/DDBJ whole genome shotgun (WGS) entry which is preliminary data.</text>
</comment>
<keyword evidence="3 7" id="KW-0694">RNA-binding</keyword>
<dbReference type="InterPro" id="IPR005727">
    <property type="entry name" value="Ribosomal_uL22_bac/chlpt-type"/>
</dbReference>
<dbReference type="GO" id="GO:0006412">
    <property type="term" value="P:translation"/>
    <property type="evidence" value="ECO:0007669"/>
    <property type="project" value="UniProtKB-UniRule"/>
</dbReference>
<keyword evidence="5 7" id="KW-0687">Ribonucleoprotein</keyword>
<protein>
    <recommendedName>
        <fullName evidence="6 7">Large ribosomal subunit protein uL22</fullName>
    </recommendedName>
</protein>
<dbReference type="NCBIfam" id="TIGR01044">
    <property type="entry name" value="rplV_bact"/>
    <property type="match status" value="1"/>
</dbReference>
<evidence type="ECO:0000313" key="12">
    <source>
        <dbReference type="EMBL" id="PIZ16177.1"/>
    </source>
</evidence>
<evidence type="ECO:0000256" key="9">
    <source>
        <dbReference type="RuleBase" id="RU004006"/>
    </source>
</evidence>
<evidence type="ECO:0000256" key="3">
    <source>
        <dbReference type="ARBA" id="ARBA00022884"/>
    </source>
</evidence>
<dbReference type="Gene3D" id="3.90.470.10">
    <property type="entry name" value="Ribosomal protein L22/L17"/>
    <property type="match status" value="1"/>
</dbReference>
<evidence type="ECO:0000256" key="6">
    <source>
        <dbReference type="ARBA" id="ARBA00035207"/>
    </source>
</evidence>